<dbReference type="PRINTS" id="PR00420">
    <property type="entry name" value="RNGMNOXGNASE"/>
</dbReference>
<sequence length="377" mass="41032">MFDCIIVGAGPAGATVAYHLAKRGRSVLVLEKATLPRYKPCSGAVSPSVAQWFDFDFAPAIDRKVNRVRYTWKLGDPIEAKLETSEPIWMVKRDVFDSFLVKQAQAQGAEVKDGVAVTGIEFQGDRWLVQTSAGTQTARFLVGADGANGPMAEWLGFKEPKLRQVGILEVKAPEAVHEQNPISFEFGLVKNGCLWNFPKSDGFSIGAGTFLGSSLKEFRSSIEQYLPEFGLSYDQGTEYVASLKLWDGNRPLHRQQAVIVGEAAAVVDPLTAEGIRPSIYSGVKAAAALDQAIAGNADALQGYTDIMHQEWGADMQWAQRIAGIFYRVPGVGYRVGIKRPTATKRLGQLLAGDIHYADIANRVIKRLSGSLIPGMRG</sequence>
<dbReference type="PANTHER" id="PTHR42685:SF22">
    <property type="entry name" value="CONDITIONED MEDIUM FACTOR RECEPTOR 1"/>
    <property type="match status" value="1"/>
</dbReference>
<dbReference type="InterPro" id="IPR050407">
    <property type="entry name" value="Geranylgeranyl_reductase"/>
</dbReference>
<dbReference type="Gene3D" id="3.50.50.60">
    <property type="entry name" value="FAD/NAD(P)-binding domain"/>
    <property type="match status" value="1"/>
</dbReference>
<evidence type="ECO:0000259" key="1">
    <source>
        <dbReference type="Pfam" id="PF01494"/>
    </source>
</evidence>
<protein>
    <submittedName>
        <fullName evidence="2">Geranylgeranyl reductase family protein</fullName>
    </submittedName>
</protein>
<gene>
    <name evidence="2" type="ORF">ACFVKH_00200</name>
</gene>
<dbReference type="InterPro" id="IPR002938">
    <property type="entry name" value="FAD-bd"/>
</dbReference>
<dbReference type="RefSeq" id="WP_377960179.1">
    <property type="nucleotide sequence ID" value="NZ_JBHZOL010000001.1"/>
</dbReference>
<accession>A0ABW6I939</accession>
<keyword evidence="3" id="KW-1185">Reference proteome</keyword>
<proteinExistence type="predicted"/>
<feature type="domain" description="FAD-binding" evidence="1">
    <location>
        <begin position="3"/>
        <end position="171"/>
    </location>
</feature>
<dbReference type="InterPro" id="IPR011777">
    <property type="entry name" value="Geranylgeranyl_Rdtase_fam"/>
</dbReference>
<dbReference type="Proteomes" id="UP001600165">
    <property type="component" value="Unassembled WGS sequence"/>
</dbReference>
<dbReference type="Pfam" id="PF01494">
    <property type="entry name" value="FAD_binding_3"/>
    <property type="match status" value="1"/>
</dbReference>
<dbReference type="NCBIfam" id="TIGR02032">
    <property type="entry name" value="GG-red-SF"/>
    <property type="match status" value="1"/>
</dbReference>
<organism evidence="2 3">
    <name type="scientific">Almyronema epifaneia S1</name>
    <dbReference type="NCBI Taxonomy" id="2991925"/>
    <lineage>
        <taxon>Bacteria</taxon>
        <taxon>Bacillati</taxon>
        <taxon>Cyanobacteriota</taxon>
        <taxon>Cyanophyceae</taxon>
        <taxon>Nodosilineales</taxon>
        <taxon>Nodosilineaceae</taxon>
        <taxon>Almyronema</taxon>
        <taxon>Almyronema epifaneia</taxon>
    </lineage>
</organism>
<dbReference type="InterPro" id="IPR036188">
    <property type="entry name" value="FAD/NAD-bd_sf"/>
</dbReference>
<evidence type="ECO:0000313" key="3">
    <source>
        <dbReference type="Proteomes" id="UP001600165"/>
    </source>
</evidence>
<comment type="caution">
    <text evidence="2">The sequence shown here is derived from an EMBL/GenBank/DDBJ whole genome shotgun (WGS) entry which is preliminary data.</text>
</comment>
<reference evidence="2 3" key="1">
    <citation type="submission" date="2024-10" db="EMBL/GenBank/DDBJ databases">
        <authorList>
            <person name="Ratan Roy A."/>
            <person name="Morales Sandoval P.H."/>
            <person name="De Los Santos Villalobos S."/>
            <person name="Chakraborty S."/>
            <person name="Mukherjee J."/>
        </authorList>
    </citation>
    <scope>NUCLEOTIDE SEQUENCE [LARGE SCALE GENOMIC DNA]</scope>
    <source>
        <strain evidence="2 3">S1</strain>
    </source>
</reference>
<dbReference type="EMBL" id="JBHZOL010000001">
    <property type="protein sequence ID" value="MFE4104675.1"/>
    <property type="molecule type" value="Genomic_DNA"/>
</dbReference>
<dbReference type="SUPFAM" id="SSF51905">
    <property type="entry name" value="FAD/NAD(P)-binding domain"/>
    <property type="match status" value="1"/>
</dbReference>
<evidence type="ECO:0000313" key="2">
    <source>
        <dbReference type="EMBL" id="MFE4104675.1"/>
    </source>
</evidence>
<dbReference type="PANTHER" id="PTHR42685">
    <property type="entry name" value="GERANYLGERANYL DIPHOSPHATE REDUCTASE"/>
    <property type="match status" value="1"/>
</dbReference>
<name>A0ABW6I939_9CYAN</name>